<evidence type="ECO:0000313" key="2">
    <source>
        <dbReference type="EnsemblMetazoa" id="Aqu2.1.00768_001"/>
    </source>
</evidence>
<accession>A0A1X7SFC1</accession>
<name>A0A1X7SFC1_AMPQE</name>
<dbReference type="PANTHER" id="PTHR23022">
    <property type="entry name" value="TRANSPOSABLE ELEMENT-RELATED"/>
    <property type="match status" value="1"/>
</dbReference>
<dbReference type="InterPro" id="IPR012337">
    <property type="entry name" value="RNaseH-like_sf"/>
</dbReference>
<feature type="domain" description="Tc1-like transposase DDE" evidence="1">
    <location>
        <begin position="94"/>
        <end position="240"/>
    </location>
</feature>
<evidence type="ECO:0000259" key="1">
    <source>
        <dbReference type="Pfam" id="PF13358"/>
    </source>
</evidence>
<dbReference type="InterPro" id="IPR052338">
    <property type="entry name" value="Transposase_5"/>
</dbReference>
<sequence>MLQQPGSGPPSKVTEEVRQIVDSQMDVDDETTAYQLHALLVMNGYNLSLRTILRCRTSLGWTFRGSAYCQLIREENKRKRLEWALEFKDDEFMDVIYTDERTLQTESHRRHCCRKKNHPPRLKPKPKHPTKVHVWAGISRRGSTGICIFDGIMNRFLYMEILEKTLLPFIRDVYPDGHRLMADNDPKHTSKDALKFLEENGVYWWRTPAESPDMNPIENLWHELKEYIRREVKPKTKDQLV</sequence>
<dbReference type="Gene3D" id="3.30.420.10">
    <property type="entry name" value="Ribonuclease H-like superfamily/Ribonuclease H"/>
    <property type="match status" value="1"/>
</dbReference>
<dbReference type="InterPro" id="IPR036397">
    <property type="entry name" value="RNaseH_sf"/>
</dbReference>
<reference evidence="2" key="1">
    <citation type="submission" date="2017-05" db="UniProtKB">
        <authorList>
            <consortium name="EnsemblMetazoa"/>
        </authorList>
    </citation>
    <scope>IDENTIFICATION</scope>
</reference>
<dbReference type="SUPFAM" id="SSF53098">
    <property type="entry name" value="Ribonuclease H-like"/>
    <property type="match status" value="1"/>
</dbReference>
<dbReference type="InParanoid" id="A0A1X7SFC1"/>
<dbReference type="InterPro" id="IPR038717">
    <property type="entry name" value="Tc1-like_DDE_dom"/>
</dbReference>
<dbReference type="EnsemblMetazoa" id="Aqu2.1.00768_001">
    <property type="protein sequence ID" value="Aqu2.1.00768_001"/>
    <property type="gene ID" value="Aqu2.1.00768"/>
</dbReference>
<dbReference type="Pfam" id="PF13358">
    <property type="entry name" value="DDE_3"/>
    <property type="match status" value="1"/>
</dbReference>
<dbReference type="PANTHER" id="PTHR23022:SF135">
    <property type="entry name" value="SI:DKEY-77F5.3"/>
    <property type="match status" value="1"/>
</dbReference>
<protein>
    <recommendedName>
        <fullName evidence="1">Tc1-like transposase DDE domain-containing protein</fullName>
    </recommendedName>
</protein>
<proteinExistence type="predicted"/>
<dbReference type="GO" id="GO:0003676">
    <property type="term" value="F:nucleic acid binding"/>
    <property type="evidence" value="ECO:0007669"/>
    <property type="project" value="InterPro"/>
</dbReference>
<organism evidence="2">
    <name type="scientific">Amphimedon queenslandica</name>
    <name type="common">Sponge</name>
    <dbReference type="NCBI Taxonomy" id="400682"/>
    <lineage>
        <taxon>Eukaryota</taxon>
        <taxon>Metazoa</taxon>
        <taxon>Porifera</taxon>
        <taxon>Demospongiae</taxon>
        <taxon>Heteroscleromorpha</taxon>
        <taxon>Haplosclerida</taxon>
        <taxon>Niphatidae</taxon>
        <taxon>Amphimedon</taxon>
    </lineage>
</organism>
<dbReference type="AlphaFoldDB" id="A0A1X7SFC1"/>
<dbReference type="eggNOG" id="ENOG502QUTZ">
    <property type="taxonomic scope" value="Eukaryota"/>
</dbReference>